<accession>A0A6J4M0J4</accession>
<dbReference type="CDD" id="cd08556">
    <property type="entry name" value="GDPD"/>
    <property type="match status" value="1"/>
</dbReference>
<evidence type="ECO:0000259" key="1">
    <source>
        <dbReference type="PROSITE" id="PS51704"/>
    </source>
</evidence>
<sequence>MRLLAHRGMPGPASVDGPVENTLPALRACLAAGADGAEVDVRLSSDGVLVVSHDPTLLRITGSPMTVADSRWEVLRDSCAYRGVALARAEELLVALDGRRAVLEVKRPPQGRVAETAQVLVATLAALRRTGVALDVTVSSFARDAVEAVRDAAPAALGLRTALLGDVGDPPAALVRAALDSGFDEVHPQVGELLRDPATVATAHAVGVAVVPWTVNRGRALRRLAALGTDAVITDVPAGARLALHRVPAGT</sequence>
<dbReference type="EMBL" id="CADCUB010000131">
    <property type="protein sequence ID" value="CAA9347046.1"/>
    <property type="molecule type" value="Genomic_DNA"/>
</dbReference>
<dbReference type="PANTHER" id="PTHR46211:SF14">
    <property type="entry name" value="GLYCEROPHOSPHODIESTER PHOSPHODIESTERASE"/>
    <property type="match status" value="1"/>
</dbReference>
<dbReference type="InterPro" id="IPR030395">
    <property type="entry name" value="GP_PDE_dom"/>
</dbReference>
<dbReference type="GO" id="GO:0006629">
    <property type="term" value="P:lipid metabolic process"/>
    <property type="evidence" value="ECO:0007669"/>
    <property type="project" value="InterPro"/>
</dbReference>
<name>A0A6J4M0J4_9ACTN</name>
<keyword evidence="2" id="KW-0378">Hydrolase</keyword>
<dbReference type="PROSITE" id="PS51704">
    <property type="entry name" value="GP_PDE"/>
    <property type="match status" value="1"/>
</dbReference>
<dbReference type="EC" id="3.1.4.46" evidence="2"/>
<dbReference type="InterPro" id="IPR017946">
    <property type="entry name" value="PLC-like_Pdiesterase_TIM-brl"/>
</dbReference>
<dbReference type="Pfam" id="PF03009">
    <property type="entry name" value="GDPD"/>
    <property type="match status" value="1"/>
</dbReference>
<proteinExistence type="predicted"/>
<gene>
    <name evidence="2" type="ORF">AVDCRST_MAG07-3008</name>
</gene>
<dbReference type="GO" id="GO:0008889">
    <property type="term" value="F:glycerophosphodiester phosphodiesterase activity"/>
    <property type="evidence" value="ECO:0007669"/>
    <property type="project" value="UniProtKB-EC"/>
</dbReference>
<protein>
    <submittedName>
        <fullName evidence="2">Glycerophosphoryl diester phosphodiesterase</fullName>
        <ecNumber evidence="2">3.1.4.46</ecNumber>
    </submittedName>
</protein>
<dbReference type="Gene3D" id="3.20.20.190">
    <property type="entry name" value="Phosphatidylinositol (PI) phosphodiesterase"/>
    <property type="match status" value="1"/>
</dbReference>
<evidence type="ECO:0000313" key="2">
    <source>
        <dbReference type="EMBL" id="CAA9347046.1"/>
    </source>
</evidence>
<reference evidence="2" key="1">
    <citation type="submission" date="2020-02" db="EMBL/GenBank/DDBJ databases">
        <authorList>
            <person name="Meier V. D."/>
        </authorList>
    </citation>
    <scope>NUCLEOTIDE SEQUENCE</scope>
    <source>
        <strain evidence="2">AVDCRST_MAG07</strain>
    </source>
</reference>
<dbReference type="PANTHER" id="PTHR46211">
    <property type="entry name" value="GLYCEROPHOSPHORYL DIESTER PHOSPHODIESTERASE"/>
    <property type="match status" value="1"/>
</dbReference>
<dbReference type="AlphaFoldDB" id="A0A6J4M0J4"/>
<organism evidence="2">
    <name type="scientific">uncultured Frankineae bacterium</name>
    <dbReference type="NCBI Taxonomy" id="437475"/>
    <lineage>
        <taxon>Bacteria</taxon>
        <taxon>Bacillati</taxon>
        <taxon>Actinomycetota</taxon>
        <taxon>Actinomycetes</taxon>
        <taxon>Frankiales</taxon>
        <taxon>environmental samples</taxon>
    </lineage>
</organism>
<dbReference type="SUPFAM" id="SSF51695">
    <property type="entry name" value="PLC-like phosphodiesterases"/>
    <property type="match status" value="1"/>
</dbReference>
<feature type="domain" description="GP-PDE" evidence="1">
    <location>
        <begin position="1"/>
        <end position="244"/>
    </location>
</feature>